<protein>
    <submittedName>
        <fullName evidence="3">PaaX family transcriptional regulator C-terminal domain-containing protein</fullName>
    </submittedName>
</protein>
<dbReference type="Gene3D" id="1.10.10.10">
    <property type="entry name" value="Winged helix-like DNA-binding domain superfamily/Winged helix DNA-binding domain"/>
    <property type="match status" value="1"/>
</dbReference>
<feature type="domain" description="Transcriptional repressor PaaX-like N-terminal" evidence="1">
    <location>
        <begin position="2"/>
        <end position="65"/>
    </location>
</feature>
<evidence type="ECO:0000313" key="3">
    <source>
        <dbReference type="EMBL" id="MFC6758413.1"/>
    </source>
</evidence>
<organism evidence="3 4">
    <name type="scientific">Sulfitobacter porphyrae</name>
    <dbReference type="NCBI Taxonomy" id="1246864"/>
    <lineage>
        <taxon>Bacteria</taxon>
        <taxon>Pseudomonadati</taxon>
        <taxon>Pseudomonadota</taxon>
        <taxon>Alphaproteobacteria</taxon>
        <taxon>Rhodobacterales</taxon>
        <taxon>Roseobacteraceae</taxon>
        <taxon>Sulfitobacter</taxon>
    </lineage>
</organism>
<reference evidence="4" key="1">
    <citation type="journal article" date="2019" name="Int. J. Syst. Evol. Microbiol.">
        <title>The Global Catalogue of Microorganisms (GCM) 10K type strain sequencing project: providing services to taxonomists for standard genome sequencing and annotation.</title>
        <authorList>
            <consortium name="The Broad Institute Genomics Platform"/>
            <consortium name="The Broad Institute Genome Sequencing Center for Infectious Disease"/>
            <person name="Wu L."/>
            <person name="Ma J."/>
        </authorList>
    </citation>
    <scope>NUCLEOTIDE SEQUENCE [LARGE SCALE GENOMIC DNA]</scope>
    <source>
        <strain evidence="4">CCUG 66188</strain>
    </source>
</reference>
<accession>A0ABW2AZ53</accession>
<dbReference type="InterPro" id="IPR013225">
    <property type="entry name" value="PaaX_C"/>
</dbReference>
<dbReference type="InterPro" id="IPR036388">
    <property type="entry name" value="WH-like_DNA-bd_sf"/>
</dbReference>
<evidence type="ECO:0000259" key="2">
    <source>
        <dbReference type="Pfam" id="PF08223"/>
    </source>
</evidence>
<dbReference type="Gene3D" id="3.30.70.2670">
    <property type="match status" value="1"/>
</dbReference>
<comment type="caution">
    <text evidence="3">The sequence shown here is derived from an EMBL/GenBank/DDBJ whole genome shotgun (WGS) entry which is preliminary data.</text>
</comment>
<feature type="domain" description="Transcriptional repressor PaaX-like C-terminal" evidence="2">
    <location>
        <begin position="150"/>
        <end position="214"/>
    </location>
</feature>
<dbReference type="PANTHER" id="PTHR30319:SF1">
    <property type="entry name" value="TRANSCRIPTIONAL REPRESSOR PAAX"/>
    <property type="match status" value="1"/>
</dbReference>
<evidence type="ECO:0000313" key="4">
    <source>
        <dbReference type="Proteomes" id="UP001596353"/>
    </source>
</evidence>
<name>A0ABW2AZ53_9RHOB</name>
<dbReference type="Proteomes" id="UP001596353">
    <property type="component" value="Unassembled WGS sequence"/>
</dbReference>
<evidence type="ECO:0000259" key="1">
    <source>
        <dbReference type="Pfam" id="PF07848"/>
    </source>
</evidence>
<dbReference type="EMBL" id="JBHSWG010000001">
    <property type="protein sequence ID" value="MFC6758413.1"/>
    <property type="molecule type" value="Genomic_DNA"/>
</dbReference>
<dbReference type="InterPro" id="IPR012906">
    <property type="entry name" value="PaaX-like_N"/>
</dbReference>
<gene>
    <name evidence="3" type="ORF">ACFQFQ_01110</name>
</gene>
<dbReference type="PANTHER" id="PTHR30319">
    <property type="entry name" value="PHENYLACETIC ACID REGULATOR-RELATED TRANSCRIPTIONAL REPRESSOR"/>
    <property type="match status" value="1"/>
</dbReference>
<dbReference type="Gene3D" id="1.20.58.1460">
    <property type="match status" value="1"/>
</dbReference>
<dbReference type="Pfam" id="PF07848">
    <property type="entry name" value="PaaX"/>
    <property type="match status" value="1"/>
</dbReference>
<keyword evidence="4" id="KW-1185">Reference proteome</keyword>
<dbReference type="Pfam" id="PF08223">
    <property type="entry name" value="PaaX_C"/>
    <property type="match status" value="1"/>
</dbReference>
<proteinExistence type="predicted"/>
<sequence length="234" mass="25294">MISLFGDLAQEQGTAIDGPVLSAMMTLLEVKPEAARVALHRLRNDGWVNSDKVGRISRHSLTEKGRAESAAATPRIYSTPDDGSGGWQLVLLETAEDQTAARMGQLGFTPLAPRLFVGPADAVSPPGALSLPGTTAPDWLRAQLHAEPLVTAYANLARTLKKLAADLPESDTMTPLQIAVLRGLIVHNWRRLVLKNPPLPLILTDPDGPARQSHLMVADLLARFPRPFLRDLTT</sequence>